<dbReference type="Gene3D" id="2.60.40.1090">
    <property type="entry name" value="Fimbrial-type adhesion domain"/>
    <property type="match status" value="2"/>
</dbReference>
<dbReference type="InterPro" id="IPR050263">
    <property type="entry name" value="Bact_Fimbrial_Adh_Pro"/>
</dbReference>
<dbReference type="AlphaFoldDB" id="A0AA38XQG8"/>
<dbReference type="InterPro" id="IPR000259">
    <property type="entry name" value="Adhesion_dom_fimbrial"/>
</dbReference>
<dbReference type="PANTHER" id="PTHR33420:SF12">
    <property type="entry name" value="FIMBRIN-LIKE PROTEIN FIMI-RELATED"/>
    <property type="match status" value="1"/>
</dbReference>
<sequence>MLLASAPVWAQNCRLVDGDRPLVNIANLNGSITVGPDVPVGTEIFRATYYAGPANQITCSPGRMDRIRQYTSLPHRASDFVHPTYGTVYETNVPGVGVAVWFSGRGFPILTEDEVIEPILLLWPVQSYDVSLIKIGPINAGTVTGASLPQFEYRMSGVNRNVLLWSGRVQGSLNIVSRTCSTSDVPVDLGVHQMSEIPAVGSTTGWVNVPVVLRDCPAFFGRYRGHLTTGTVQTANGRVDNRIRYRVDPVTAVADRTRSVMALQDDGVNMTATGIGIQIGTQTQDSIGFNAMRDSGLALTETNNAQYTIMLRARYYRLAAAAASGQANGAATITLDGRFQPGTCQISVADVDVGTFDAAYFTANPQSPVVGFTLNRSSCANDLRVLHVRMAGSADSSDARYFAIPAAGGVRGLAVWLYTPAQQTLAPNQAGFDWPTNGTPAAGHLLYARLVRTGTVSAGTIRTPVTVQVTYN</sequence>
<comment type="caution">
    <text evidence="6">The sequence shown here is derived from an EMBL/GenBank/DDBJ whole genome shotgun (WGS) entry which is preliminary data.</text>
</comment>
<dbReference type="Gene3D" id="2.60.40.3310">
    <property type="match status" value="1"/>
</dbReference>
<dbReference type="InterPro" id="IPR036937">
    <property type="entry name" value="Adhesion_dom_fimbrial_sf"/>
</dbReference>
<comment type="subcellular location">
    <subcellularLocation>
        <location evidence="1">Fimbrium</location>
    </subcellularLocation>
</comment>
<dbReference type="InterPro" id="IPR008966">
    <property type="entry name" value="Adhesion_dom_sf"/>
</dbReference>
<evidence type="ECO:0000256" key="2">
    <source>
        <dbReference type="ARBA" id="ARBA00006671"/>
    </source>
</evidence>
<keyword evidence="3" id="KW-0732">Signal</keyword>
<organism evidence="6">
    <name type="scientific">Knufia peltigerae</name>
    <dbReference type="NCBI Taxonomy" id="1002370"/>
    <lineage>
        <taxon>Eukaryota</taxon>
        <taxon>Fungi</taxon>
        <taxon>Dikarya</taxon>
        <taxon>Ascomycota</taxon>
        <taxon>Pezizomycotina</taxon>
        <taxon>Eurotiomycetes</taxon>
        <taxon>Chaetothyriomycetidae</taxon>
        <taxon>Chaetothyriales</taxon>
        <taxon>Trichomeriaceae</taxon>
        <taxon>Knufia</taxon>
    </lineage>
</organism>
<evidence type="ECO:0000256" key="1">
    <source>
        <dbReference type="ARBA" id="ARBA00004561"/>
    </source>
</evidence>
<evidence type="ECO:0000259" key="5">
    <source>
        <dbReference type="Pfam" id="PF00419"/>
    </source>
</evidence>
<proteinExistence type="inferred from homology"/>
<comment type="similarity">
    <text evidence="2">Belongs to the fimbrial protein family.</text>
</comment>
<reference evidence="6" key="1">
    <citation type="submission" date="2022-10" db="EMBL/GenBank/DDBJ databases">
        <title>Culturing micro-colonial fungi from biological soil crusts in the Mojave desert and describing Neophaeococcomyces mojavensis, and introducing the new genera and species Taxawa tesnikishii.</title>
        <authorList>
            <person name="Kurbessoian T."/>
            <person name="Stajich J.E."/>
        </authorList>
    </citation>
    <scope>NUCLEOTIDE SEQUENCE</scope>
    <source>
        <strain evidence="6">TK_35</strain>
    </source>
</reference>
<feature type="domain" description="Fimbrial-type adhesion" evidence="5">
    <location>
        <begin position="341"/>
        <end position="471"/>
    </location>
</feature>
<dbReference type="EMBL" id="JAPDRN010000153">
    <property type="protein sequence ID" value="KAJ9617756.1"/>
    <property type="molecule type" value="Genomic_DNA"/>
</dbReference>
<evidence type="ECO:0000313" key="6">
    <source>
        <dbReference type="EMBL" id="KAJ9617756.1"/>
    </source>
</evidence>
<dbReference type="PANTHER" id="PTHR33420">
    <property type="entry name" value="FIMBRIAL SUBUNIT ELFA-RELATED"/>
    <property type="match status" value="1"/>
</dbReference>
<gene>
    <name evidence="6" type="ORF">H2204_013423</name>
</gene>
<protein>
    <recommendedName>
        <fullName evidence="5">Fimbrial-type adhesion domain-containing protein</fullName>
    </recommendedName>
</protein>
<dbReference type="SUPFAM" id="SSF49401">
    <property type="entry name" value="Bacterial adhesins"/>
    <property type="match status" value="2"/>
</dbReference>
<dbReference type="GO" id="GO:0043709">
    <property type="term" value="P:cell adhesion involved in single-species biofilm formation"/>
    <property type="evidence" value="ECO:0007669"/>
    <property type="project" value="TreeGrafter"/>
</dbReference>
<dbReference type="Pfam" id="PF00419">
    <property type="entry name" value="Fimbrial"/>
    <property type="match status" value="2"/>
</dbReference>
<name>A0AA38XQG8_9EURO</name>
<feature type="domain" description="Fimbrial-type adhesion" evidence="5">
    <location>
        <begin position="173"/>
        <end position="336"/>
    </location>
</feature>
<keyword evidence="4" id="KW-0281">Fimbrium</keyword>
<evidence type="ECO:0000256" key="3">
    <source>
        <dbReference type="ARBA" id="ARBA00022729"/>
    </source>
</evidence>
<accession>A0AA38XQG8</accession>
<evidence type="ECO:0000256" key="4">
    <source>
        <dbReference type="ARBA" id="ARBA00023263"/>
    </source>
</evidence>